<name>A0A7K1UX36_9NOCA</name>
<organism evidence="4 5">
    <name type="scientific">Nocardia terrae</name>
    <dbReference type="NCBI Taxonomy" id="2675851"/>
    <lineage>
        <taxon>Bacteria</taxon>
        <taxon>Bacillati</taxon>
        <taxon>Actinomycetota</taxon>
        <taxon>Actinomycetes</taxon>
        <taxon>Mycobacteriales</taxon>
        <taxon>Nocardiaceae</taxon>
        <taxon>Nocardia</taxon>
    </lineage>
</organism>
<evidence type="ECO:0000313" key="5">
    <source>
        <dbReference type="Proteomes" id="UP000466794"/>
    </source>
</evidence>
<evidence type="ECO:0000259" key="3">
    <source>
        <dbReference type="Pfam" id="PF24092"/>
    </source>
</evidence>
<evidence type="ECO:0000256" key="1">
    <source>
        <dbReference type="SAM" id="SignalP"/>
    </source>
</evidence>
<keyword evidence="1" id="KW-0732">Signal</keyword>
<dbReference type="AlphaFoldDB" id="A0A7K1UX36"/>
<reference evidence="4 5" key="1">
    <citation type="submission" date="2019-12" db="EMBL/GenBank/DDBJ databases">
        <title>Nocardia sp. nov. ET3-3 isolated from soil.</title>
        <authorList>
            <person name="Kanchanasin P."/>
            <person name="Tanasupawat S."/>
            <person name="Yuki M."/>
            <person name="Kudo T."/>
        </authorList>
    </citation>
    <scope>NUCLEOTIDE SEQUENCE [LARGE SCALE GENOMIC DNA]</scope>
    <source>
        <strain evidence="4 5">ET3-3</strain>
    </source>
</reference>
<evidence type="ECO:0000259" key="2">
    <source>
        <dbReference type="Pfam" id="PF24088"/>
    </source>
</evidence>
<gene>
    <name evidence="4" type="ORF">GPX89_16785</name>
</gene>
<dbReference type="Proteomes" id="UP000466794">
    <property type="component" value="Unassembled WGS sequence"/>
</dbReference>
<dbReference type="PROSITE" id="PS51257">
    <property type="entry name" value="PROKAR_LIPOPROTEIN"/>
    <property type="match status" value="1"/>
</dbReference>
<sequence length="405" mass="44233">MLTRRIRWAALALAATALTACGSHVDGSARPAEIDVRTLDVGNYVTDPLETRYHYHPSLSNGTILAEMRLESQVATGPEIDPRLKYGTGSKAFDAAEDAAQILAKVSQPVLEADGMMFGFAAGSVDRPKTEDGDLPPDSVHTLTVVMQFPDAAAATKAAADLESVDFQVAADINQPVPLAKYPEAHAHWRPGIPTLGSFLAHGSYVVNTMVAVKDPDLAPLTELTQKVYDAQLPLLDALKPLDREGILRLPWDPDGMLRQTLNVDGFGIPDNESQFASGERGLLHQVSDQDHWRRVLSDNGVDRFALSGMPFEGSTMLLRARDPEAARKLWSTILEPLYPGQVDAPPKVPDARCGEGKQDTLNDKKRFRCAITYRRYVATVDSDQLSDVYQRAAAQYALLANSTW</sequence>
<comment type="caution">
    <text evidence="4">The sequence shown here is derived from an EMBL/GenBank/DDBJ whole genome shotgun (WGS) entry which is preliminary data.</text>
</comment>
<proteinExistence type="predicted"/>
<feature type="domain" description="DUF7373" evidence="2">
    <location>
        <begin position="56"/>
        <end position="252"/>
    </location>
</feature>
<dbReference type="Pfam" id="PF24088">
    <property type="entry name" value="DUF7373"/>
    <property type="match status" value="1"/>
</dbReference>
<feature type="chain" id="PRO_5038776179" evidence="1">
    <location>
        <begin position="21"/>
        <end position="405"/>
    </location>
</feature>
<dbReference type="RefSeq" id="WP_157388502.1">
    <property type="nucleotide sequence ID" value="NZ_WRPP01000003.1"/>
</dbReference>
<feature type="signal peptide" evidence="1">
    <location>
        <begin position="1"/>
        <end position="20"/>
    </location>
</feature>
<dbReference type="InterPro" id="IPR056463">
    <property type="entry name" value="DUF7373_C"/>
</dbReference>
<protein>
    <submittedName>
        <fullName evidence="4">Uncharacterized protein</fullName>
    </submittedName>
</protein>
<dbReference type="Pfam" id="PF24092">
    <property type="entry name" value="DUF7373_C"/>
    <property type="match status" value="1"/>
</dbReference>
<evidence type="ECO:0000313" key="4">
    <source>
        <dbReference type="EMBL" id="MVU78895.1"/>
    </source>
</evidence>
<dbReference type="EMBL" id="WRPP01000003">
    <property type="protein sequence ID" value="MVU78895.1"/>
    <property type="molecule type" value="Genomic_DNA"/>
</dbReference>
<dbReference type="InterPro" id="IPR055797">
    <property type="entry name" value="DUF7373"/>
</dbReference>
<keyword evidence="5" id="KW-1185">Reference proteome</keyword>
<accession>A0A7K1UX36</accession>
<feature type="domain" description="DUF7373" evidence="3">
    <location>
        <begin position="257"/>
        <end position="403"/>
    </location>
</feature>